<organism evidence="3 4">
    <name type="scientific">Paenibacillus konkukensis</name>
    <dbReference type="NCBI Taxonomy" id="2020716"/>
    <lineage>
        <taxon>Bacteria</taxon>
        <taxon>Bacillati</taxon>
        <taxon>Bacillota</taxon>
        <taxon>Bacilli</taxon>
        <taxon>Bacillales</taxon>
        <taxon>Paenibacillaceae</taxon>
        <taxon>Paenibacillus</taxon>
    </lineage>
</organism>
<dbReference type="Proteomes" id="UP001057134">
    <property type="component" value="Chromosome"/>
</dbReference>
<feature type="transmembrane region" description="Helical" evidence="2">
    <location>
        <begin position="184"/>
        <end position="206"/>
    </location>
</feature>
<reference evidence="3" key="1">
    <citation type="submission" date="2018-02" db="EMBL/GenBank/DDBJ databases">
        <authorList>
            <person name="Kim S.-K."/>
            <person name="Jung H.-I."/>
            <person name="Lee S.-W."/>
        </authorList>
    </citation>
    <scope>NUCLEOTIDE SEQUENCE</scope>
    <source>
        <strain evidence="3">SK3146</strain>
    </source>
</reference>
<evidence type="ECO:0000256" key="2">
    <source>
        <dbReference type="SAM" id="Phobius"/>
    </source>
</evidence>
<evidence type="ECO:0000256" key="1">
    <source>
        <dbReference type="ARBA" id="ARBA00004651"/>
    </source>
</evidence>
<dbReference type="InterPro" id="IPR011701">
    <property type="entry name" value="MFS"/>
</dbReference>
<gene>
    <name evidence="3" type="ORF">SK3146_05340</name>
</gene>
<feature type="transmembrane region" description="Helical" evidence="2">
    <location>
        <begin position="34"/>
        <end position="56"/>
    </location>
</feature>
<dbReference type="Gene3D" id="1.20.1250.20">
    <property type="entry name" value="MFS general substrate transporter like domains"/>
    <property type="match status" value="2"/>
</dbReference>
<feature type="transmembrane region" description="Helical" evidence="2">
    <location>
        <begin position="94"/>
        <end position="114"/>
    </location>
</feature>
<feature type="transmembrane region" description="Helical" evidence="2">
    <location>
        <begin position="237"/>
        <end position="261"/>
    </location>
</feature>
<feature type="transmembrane region" description="Helical" evidence="2">
    <location>
        <begin position="120"/>
        <end position="144"/>
    </location>
</feature>
<evidence type="ECO:0000313" key="3">
    <source>
        <dbReference type="EMBL" id="UQZ86048.1"/>
    </source>
</evidence>
<dbReference type="PANTHER" id="PTHR23526:SF2">
    <property type="entry name" value="MAJOR FACILITATOR SUPERFAMILY (MFS) PROFILE DOMAIN-CONTAINING PROTEIN"/>
    <property type="match status" value="1"/>
</dbReference>
<dbReference type="InterPro" id="IPR036259">
    <property type="entry name" value="MFS_trans_sf"/>
</dbReference>
<accession>A0ABY4RVK2</accession>
<feature type="transmembrane region" description="Helical" evidence="2">
    <location>
        <begin position="267"/>
        <end position="286"/>
    </location>
</feature>
<keyword evidence="2" id="KW-0472">Membrane</keyword>
<dbReference type="Pfam" id="PF07690">
    <property type="entry name" value="MFS_1"/>
    <property type="match status" value="1"/>
</dbReference>
<proteinExistence type="predicted"/>
<keyword evidence="2" id="KW-1133">Transmembrane helix</keyword>
<keyword evidence="2" id="KW-0812">Transmembrane</keyword>
<evidence type="ECO:0000313" key="4">
    <source>
        <dbReference type="Proteomes" id="UP001057134"/>
    </source>
</evidence>
<feature type="transmembrane region" description="Helical" evidence="2">
    <location>
        <begin position="156"/>
        <end position="178"/>
    </location>
</feature>
<dbReference type="InterPro" id="IPR052528">
    <property type="entry name" value="Sugar_transport-like"/>
</dbReference>
<comment type="subcellular location">
    <subcellularLocation>
        <location evidence="1">Cell membrane</location>
        <topology evidence="1">Multi-pass membrane protein</topology>
    </subcellularLocation>
</comment>
<dbReference type="SUPFAM" id="SSF103473">
    <property type="entry name" value="MFS general substrate transporter"/>
    <property type="match status" value="1"/>
</dbReference>
<feature type="transmembrane region" description="Helical" evidence="2">
    <location>
        <begin position="68"/>
        <end position="87"/>
    </location>
</feature>
<protein>
    <submittedName>
        <fullName evidence="3">Major Facilitator Superfamily protein</fullName>
    </submittedName>
</protein>
<dbReference type="EMBL" id="CP027059">
    <property type="protein sequence ID" value="UQZ86048.1"/>
    <property type="molecule type" value="Genomic_DNA"/>
</dbReference>
<dbReference type="PANTHER" id="PTHR23526">
    <property type="entry name" value="INTEGRAL MEMBRANE TRANSPORT PROTEIN-RELATED"/>
    <property type="match status" value="1"/>
</dbReference>
<keyword evidence="4" id="KW-1185">Reference proteome</keyword>
<feature type="transmembrane region" description="Helical" evidence="2">
    <location>
        <begin position="298"/>
        <end position="317"/>
    </location>
</feature>
<feature type="transmembrane region" description="Helical" evidence="2">
    <location>
        <begin position="392"/>
        <end position="410"/>
    </location>
</feature>
<feature type="transmembrane region" description="Helical" evidence="2">
    <location>
        <begin position="323"/>
        <end position="347"/>
    </location>
</feature>
<name>A0ABY4RVK2_9BACL</name>
<reference evidence="3" key="2">
    <citation type="journal article" date="2021" name="J Anim Sci Technol">
        <title>Complete genome sequence of Paenibacillus konkukensis sp. nov. SK3146 as a potential probiotic strain.</title>
        <authorList>
            <person name="Jung H.I."/>
            <person name="Park S."/>
            <person name="Niu K.M."/>
            <person name="Lee S.W."/>
            <person name="Kothari D."/>
            <person name="Yi K.J."/>
            <person name="Kim S.K."/>
        </authorList>
    </citation>
    <scope>NUCLEOTIDE SEQUENCE</scope>
    <source>
        <strain evidence="3">SK3146</strain>
    </source>
</reference>
<feature type="transmembrane region" description="Helical" evidence="2">
    <location>
        <begin position="368"/>
        <end position="386"/>
    </location>
</feature>
<sequence>MITRLITGGRQWYVARKRFLPEDKRLSKDAMVSLFIHFCFQFGASMSGIFLTLYLWRLTESLWINGMYYIVNYAAAPLAFALGGLIIKRKDRMVTYRLGIGLIALFYLVVVFAQEAVVDYYVLFAIFGGVAGSFYWAGYLTLMYDVSTERNRIRYLAINMMVFTLAGLIGPALAGFIIRENEGLQGYTIVFSIAFFMFLIATLGSFKIKTKASHHKAYYLKFVGLLMNKNKRWFKSLLGFLTMGLFQGIMLFLPNILLFQIVGREDLVGYLGVLYATLSILTGIVLTKYGREERARKFLVISTIGYVAGTLFILWKLTLVTVVAFMVLYSICSPLQGNTITSFYFRLIGALPLKGQLRVESVVMRETFLNCGRVISILALILITEYSGNELLPWVLFAASITQIGIVWLLERVPEESEEKEAA</sequence>